<dbReference type="OrthoDB" id="9809364at2"/>
<evidence type="ECO:0000256" key="1">
    <source>
        <dbReference type="ARBA" id="ARBA00004442"/>
    </source>
</evidence>
<keyword evidence="3" id="KW-0998">Cell outer membrane</keyword>
<evidence type="ECO:0000313" key="7">
    <source>
        <dbReference type="Proteomes" id="UP000008898"/>
    </source>
</evidence>
<dbReference type="PANTHER" id="PTHR30329">
    <property type="entry name" value="STATOR ELEMENT OF FLAGELLAR MOTOR COMPLEX"/>
    <property type="match status" value="1"/>
</dbReference>
<dbReference type="SUPFAM" id="SSF49464">
    <property type="entry name" value="Carboxypeptidase regulatory domain-like"/>
    <property type="match status" value="1"/>
</dbReference>
<dbReference type="InterPro" id="IPR011990">
    <property type="entry name" value="TPR-like_helical_dom_sf"/>
</dbReference>
<dbReference type="Proteomes" id="UP000008898">
    <property type="component" value="Chromosome"/>
</dbReference>
<dbReference type="InterPro" id="IPR008969">
    <property type="entry name" value="CarboxyPept-like_regulatory"/>
</dbReference>
<dbReference type="InterPro" id="IPR036737">
    <property type="entry name" value="OmpA-like_sf"/>
</dbReference>
<dbReference type="GO" id="GO:0009279">
    <property type="term" value="C:cell outer membrane"/>
    <property type="evidence" value="ECO:0007669"/>
    <property type="project" value="UniProtKB-SubCell"/>
</dbReference>
<dbReference type="SUPFAM" id="SSF103088">
    <property type="entry name" value="OmpA-like"/>
    <property type="match status" value="1"/>
</dbReference>
<dbReference type="STRING" id="63186.ZOBELLIA_2024"/>
<dbReference type="Gene3D" id="3.30.1330.60">
    <property type="entry name" value="OmpA-like domain"/>
    <property type="match status" value="1"/>
</dbReference>
<dbReference type="InterPro" id="IPR006664">
    <property type="entry name" value="OMP_bac"/>
</dbReference>
<keyword evidence="7" id="KW-1185">Reference proteome</keyword>
<dbReference type="AlphaFoldDB" id="G0L5C0"/>
<dbReference type="SUPFAM" id="SSF48452">
    <property type="entry name" value="TPR-like"/>
    <property type="match status" value="1"/>
</dbReference>
<dbReference type="Gene3D" id="2.120.10.30">
    <property type="entry name" value="TolB, C-terminal domain"/>
    <property type="match status" value="1"/>
</dbReference>
<dbReference type="Pfam" id="PF00691">
    <property type="entry name" value="OmpA"/>
    <property type="match status" value="1"/>
</dbReference>
<reference evidence="6 7" key="2">
    <citation type="journal article" date="2012" name="Environ. Microbiol.">
        <title>Characterization of the first alginolytic operons in a marine bacterium: from their emergence in marine Flavobacteriia to their independent transfers to marine Proteobacteria and human gut Bacteroides.</title>
        <authorList>
            <person name="Thomas F."/>
            <person name="Barbeyron T."/>
            <person name="Tonon T."/>
            <person name="Genicot S."/>
            <person name="Czjzek M."/>
            <person name="Michel G."/>
        </authorList>
    </citation>
    <scope>NUCLEOTIDE SEQUENCE [LARGE SCALE GENOMIC DNA]</scope>
    <source>
        <strain evidence="7">DSM 12802 / CCUG 47099 / CIP 106680 / NCIMB 13871 / Dsij</strain>
    </source>
</reference>
<keyword evidence="2 4" id="KW-0472">Membrane</keyword>
<dbReference type="Pfam" id="PF07676">
    <property type="entry name" value="PD40"/>
    <property type="match status" value="2"/>
</dbReference>
<dbReference type="Gene3D" id="1.25.40.10">
    <property type="entry name" value="Tetratricopeptide repeat domain"/>
    <property type="match status" value="1"/>
</dbReference>
<protein>
    <submittedName>
        <fullName evidence="6">OmpA-like outer membrane protein</fullName>
    </submittedName>
</protein>
<evidence type="ECO:0000256" key="2">
    <source>
        <dbReference type="ARBA" id="ARBA00023136"/>
    </source>
</evidence>
<gene>
    <name evidence="6" type="ordered locus">zobellia_2024</name>
</gene>
<dbReference type="InterPro" id="IPR011042">
    <property type="entry name" value="6-blade_b-propeller_TolB-like"/>
</dbReference>
<dbReference type="InterPro" id="IPR011659">
    <property type="entry name" value="WD40"/>
</dbReference>
<comment type="subcellular location">
    <subcellularLocation>
        <location evidence="1">Cell outer membrane</location>
    </subcellularLocation>
</comment>
<evidence type="ECO:0000256" key="4">
    <source>
        <dbReference type="PROSITE-ProRule" id="PRU00473"/>
    </source>
</evidence>
<reference evidence="7" key="1">
    <citation type="submission" date="2009-07" db="EMBL/GenBank/DDBJ databases">
        <title>Complete genome sequence of Zobellia galactanivorans Dsij.</title>
        <authorList>
            <consortium name="Genoscope - CEA"/>
        </authorList>
    </citation>
    <scope>NUCLEOTIDE SEQUENCE [LARGE SCALE GENOMIC DNA]</scope>
    <source>
        <strain evidence="7">DSM 12802 / CCUG 47099 / CIP 106680 / NCIMB 13871 / Dsij</strain>
    </source>
</reference>
<dbReference type="InterPro" id="IPR050330">
    <property type="entry name" value="Bact_OuterMem_StrucFunc"/>
</dbReference>
<feature type="domain" description="OmpA-like" evidence="5">
    <location>
        <begin position="518"/>
        <end position="641"/>
    </location>
</feature>
<dbReference type="Gene3D" id="2.60.40.1120">
    <property type="entry name" value="Carboxypeptidase-like, regulatory domain"/>
    <property type="match status" value="1"/>
</dbReference>
<evidence type="ECO:0000256" key="3">
    <source>
        <dbReference type="ARBA" id="ARBA00023237"/>
    </source>
</evidence>
<proteinExistence type="predicted"/>
<dbReference type="PATRIC" id="fig|63186.3.peg.1992"/>
<accession>G0L5C0</accession>
<name>G0L5C0_ZOBGA</name>
<dbReference type="PRINTS" id="PR01021">
    <property type="entry name" value="OMPADOMAIN"/>
</dbReference>
<organism evidence="6 7">
    <name type="scientific">Zobellia galactanivorans (strain DSM 12802 / CCUG 47099 / CIP 106680 / NCIMB 13871 / Dsij)</name>
    <dbReference type="NCBI Taxonomy" id="63186"/>
    <lineage>
        <taxon>Bacteria</taxon>
        <taxon>Pseudomonadati</taxon>
        <taxon>Bacteroidota</taxon>
        <taxon>Flavobacteriia</taxon>
        <taxon>Flavobacteriales</taxon>
        <taxon>Flavobacteriaceae</taxon>
        <taxon>Zobellia</taxon>
    </lineage>
</organism>
<dbReference type="InterPro" id="IPR006665">
    <property type="entry name" value="OmpA-like"/>
</dbReference>
<evidence type="ECO:0000259" key="5">
    <source>
        <dbReference type="PROSITE" id="PS51123"/>
    </source>
</evidence>
<evidence type="ECO:0000313" key="6">
    <source>
        <dbReference type="EMBL" id="CAZ96133.1"/>
    </source>
</evidence>
<dbReference type="PROSITE" id="PS51123">
    <property type="entry name" value="OMPA_2"/>
    <property type="match status" value="1"/>
</dbReference>
<dbReference type="EMBL" id="FP476056">
    <property type="protein sequence ID" value="CAZ96133.1"/>
    <property type="molecule type" value="Genomic_DNA"/>
</dbReference>
<dbReference type="HOGENOM" id="CLU_014978_0_0_10"/>
<sequence length="650" mass="74039">MKKIVLYIFMGTCLMVTAQSKEERANSYFEDFKFDKAIELYSDLAAEKKRPSLDVIQRLADSYFNMNRYQEAVKWYEKLYLIKGKDVGEGNIIKLVQSLKASMQIDRADELLREFYTDEKRLNMMLAQKKHLDSTLTQKEKYEVVNQAFNSAKSDFGPMFFNDGLIFASARDTIKSNGELYPWNKQPYLDLYITRPSDASYVPEKYLENLESSYHDATLTFSWDGQTVYFTRNYLKKKNKLSANEEGLSNMQILRGTISNNELINVTSLSFNSKDYSCGHPALSPDGRHLYFTSNMPGGYGESDIYVVDLNNDGEVLSDPMNLGPAINTRGREMFPFINGDVLYFSSDSHYGLGGLDIFGSVISSKTDYSLPLNLGKPLNSNMDDFSFIREDEKGNGYFASNRAGGKGDDDIYRFEKVKATDCLEYSGYVLNQQTGQPIAEANIELKNTVDELIVVHRTDALGYFNITLPCNKKNTIVFSKAGYSKETIVIETGENPEAPSVDNKIYLTPFDSLVEKEGDVEKIRVNPIYFEYDKSDITARAEIELDKVLFAMEKFPDIKIKIESHTDSRGTDKYNLELSDDRAKSTRRYLLSKGIDADRIESANGYGEYRLKNECSNGVKCSDQKHLENRRSNFIIVSKKADEKPYAKK</sequence>
<dbReference type="SUPFAM" id="SSF82171">
    <property type="entry name" value="DPP6 N-terminal domain-like"/>
    <property type="match status" value="1"/>
</dbReference>
<dbReference type="Pfam" id="PF13715">
    <property type="entry name" value="CarbopepD_reg_2"/>
    <property type="match status" value="1"/>
</dbReference>
<dbReference type="CDD" id="cd07185">
    <property type="entry name" value="OmpA_C-like"/>
    <property type="match status" value="1"/>
</dbReference>
<dbReference type="RefSeq" id="WP_013993382.1">
    <property type="nucleotide sequence ID" value="NC_015844.1"/>
</dbReference>
<dbReference type="KEGG" id="zga:ZOBELLIA_2024"/>
<dbReference type="PANTHER" id="PTHR30329:SF21">
    <property type="entry name" value="LIPOPROTEIN YIAD-RELATED"/>
    <property type="match status" value="1"/>
</dbReference>